<keyword evidence="1" id="KW-0812">Transmembrane</keyword>
<reference evidence="2" key="2">
    <citation type="submission" date="2021-07" db="EMBL/GenBank/DDBJ databases">
        <title>Giant CbK-like Caulobacter bacteriophages have genetically divergent genomes.</title>
        <authorList>
            <person name="Wilson K."/>
            <person name="Ely B."/>
        </authorList>
    </citation>
    <scope>NUCLEOTIDE SEQUENCE</scope>
</reference>
<evidence type="ECO:0000313" key="3">
    <source>
        <dbReference type="Proteomes" id="UP000259683"/>
    </source>
</evidence>
<proteinExistence type="predicted"/>
<dbReference type="Proteomes" id="UP000259683">
    <property type="component" value="Segment"/>
</dbReference>
<evidence type="ECO:0000256" key="1">
    <source>
        <dbReference type="SAM" id="Phobius"/>
    </source>
</evidence>
<dbReference type="EMBL" id="MH588547">
    <property type="protein sequence ID" value="AXQ69777.1"/>
    <property type="molecule type" value="Genomic_DNA"/>
</dbReference>
<evidence type="ECO:0000313" key="2">
    <source>
        <dbReference type="EMBL" id="AXQ69777.1"/>
    </source>
</evidence>
<organism evidence="2 3">
    <name type="scientific">Caulobacter phage CcrSC</name>
    <dbReference type="NCBI Taxonomy" id="2283272"/>
    <lineage>
        <taxon>Viruses</taxon>
        <taxon>Duplodnaviria</taxon>
        <taxon>Heunggongvirae</taxon>
        <taxon>Uroviricota</taxon>
        <taxon>Caudoviricetes</taxon>
        <taxon>Jeanschmidtviridae</taxon>
        <taxon>Bertelyvirus</taxon>
        <taxon>Bertelyvirus SC</taxon>
    </lineage>
</organism>
<sequence>MIWWLLGGALGVGIIWWLIRVGAGLFLLEAAGEVLEGLADCLGDISFD</sequence>
<feature type="transmembrane region" description="Helical" evidence="1">
    <location>
        <begin position="6"/>
        <end position="28"/>
    </location>
</feature>
<keyword evidence="1" id="KW-0472">Membrane</keyword>
<gene>
    <name evidence="2" type="ORF">CcrSC_gp195</name>
</gene>
<keyword evidence="3" id="KW-1185">Reference proteome</keyword>
<name>A0A385EG01_9CAUD</name>
<protein>
    <submittedName>
        <fullName evidence="2">Uncharacterized protein</fullName>
    </submittedName>
</protein>
<reference evidence="2" key="1">
    <citation type="submission" date="2018-07" db="EMBL/GenBank/DDBJ databases">
        <authorList>
            <person name="Wilson K.M."/>
            <person name="Ely B."/>
        </authorList>
    </citation>
    <scope>NUCLEOTIDE SEQUENCE</scope>
</reference>
<accession>A0A385EG01</accession>
<keyword evidence="1" id="KW-1133">Transmembrane helix</keyword>